<feature type="region of interest" description="Disordered" evidence="1">
    <location>
        <begin position="252"/>
        <end position="293"/>
    </location>
</feature>
<evidence type="ECO:0000313" key="3">
    <source>
        <dbReference type="Proteomes" id="UP000319103"/>
    </source>
</evidence>
<name>A0A540WD00_9ACTN</name>
<comment type="caution">
    <text evidence="2">The sequence shown here is derived from an EMBL/GenBank/DDBJ whole genome shotgun (WGS) entry which is preliminary data.</text>
</comment>
<dbReference type="EMBL" id="VIGB01000003">
    <property type="protein sequence ID" value="TQF06274.1"/>
    <property type="molecule type" value="Genomic_DNA"/>
</dbReference>
<dbReference type="OrthoDB" id="4324563at2"/>
<feature type="compositionally biased region" description="Low complexity" evidence="1">
    <location>
        <begin position="264"/>
        <end position="275"/>
    </location>
</feature>
<dbReference type="Proteomes" id="UP000319103">
    <property type="component" value="Unassembled WGS sequence"/>
</dbReference>
<dbReference type="AlphaFoldDB" id="A0A540WD00"/>
<reference evidence="2 3" key="1">
    <citation type="submission" date="2019-06" db="EMBL/GenBank/DDBJ databases">
        <title>Description of Kitasatospora acidophila sp. nov. isolated from pine grove soil, and reclassification of Streptomyces novaecaesareae to Kitasatospora novaeceasareae comb. nov.</title>
        <authorList>
            <person name="Kim M.J."/>
        </authorList>
    </citation>
    <scope>NUCLEOTIDE SEQUENCE [LARGE SCALE GENOMIC DNA]</scope>
    <source>
        <strain evidence="2 3">MMS16-CNU292</strain>
    </source>
</reference>
<evidence type="ECO:0000256" key="1">
    <source>
        <dbReference type="SAM" id="MobiDB-lite"/>
    </source>
</evidence>
<dbReference type="RefSeq" id="WP_141636710.1">
    <property type="nucleotide sequence ID" value="NZ_VIGB01000003.1"/>
</dbReference>
<keyword evidence="3" id="KW-1185">Reference proteome</keyword>
<feature type="compositionally biased region" description="Low complexity" evidence="1">
    <location>
        <begin position="368"/>
        <end position="382"/>
    </location>
</feature>
<feature type="region of interest" description="Disordered" evidence="1">
    <location>
        <begin position="365"/>
        <end position="395"/>
    </location>
</feature>
<gene>
    <name evidence="2" type="ORF">E6W39_33735</name>
</gene>
<sequence>MQLNLIYDLQSRLRGLQYVRSQMLMQARDLVRDPTAIQRYGKVAHDVLGWNQSNLTQGLTEIGREADDVAQQANRIGQLLQQAKNASSSADLQRVIRDYMGPNSPYQSVESFLQARGIVPQASQSAAVAEQAGQTIANTIADAGRIPGPNMPAQTIQYGTTAASETAAAGGEVPAALEGTASSAEGWLPEVGSIIETQAPQIEQHLPEITAGGAGTATAAGASGYSLGTILLGGLVGLLLVGGGILAYTQLSKSSPPRPPPASTAPQQPGLTTPGGSSGSGNGGNSSTNPSSFNIDGTYNGTVSGTSCVAPDCYVAVTKVSDPSGPAVSQAGSIRILFVVNTPLALNGVASPQHFSDGPMDASLQQDGTVQGSGTTTETDTTPGGGGATQVPYDLSGTIHNGQSGSPSYDLQLTVDGVPYTLAGAR</sequence>
<proteinExistence type="predicted"/>
<accession>A0A540WD00</accession>
<organism evidence="2 3">
    <name type="scientific">Kitasatospora acidiphila</name>
    <dbReference type="NCBI Taxonomy" id="2567942"/>
    <lineage>
        <taxon>Bacteria</taxon>
        <taxon>Bacillati</taxon>
        <taxon>Actinomycetota</taxon>
        <taxon>Actinomycetes</taxon>
        <taxon>Kitasatosporales</taxon>
        <taxon>Streptomycetaceae</taxon>
        <taxon>Kitasatospora</taxon>
    </lineage>
</organism>
<protein>
    <submittedName>
        <fullName evidence="2">Uncharacterized protein</fullName>
    </submittedName>
</protein>
<evidence type="ECO:0000313" key="2">
    <source>
        <dbReference type="EMBL" id="TQF06274.1"/>
    </source>
</evidence>